<evidence type="ECO:0000313" key="2">
    <source>
        <dbReference type="Proteomes" id="UP000324996"/>
    </source>
</evidence>
<accession>A0A5A7NCL6</accession>
<gene>
    <name evidence="1" type="ORF">JCM17846_33590</name>
</gene>
<dbReference type="EMBL" id="BKCN01000044">
    <property type="protein sequence ID" value="GER05677.1"/>
    <property type="molecule type" value="Genomic_DNA"/>
</dbReference>
<name>A0A5A7NCL6_9PROT</name>
<dbReference type="Proteomes" id="UP000324996">
    <property type="component" value="Unassembled WGS sequence"/>
</dbReference>
<protein>
    <submittedName>
        <fullName evidence="1">Uncharacterized protein</fullName>
    </submittedName>
</protein>
<dbReference type="AlphaFoldDB" id="A0A5A7NCL6"/>
<comment type="caution">
    <text evidence="1">The sequence shown here is derived from an EMBL/GenBank/DDBJ whole genome shotgun (WGS) entry which is preliminary data.</text>
</comment>
<organism evidence="1 2">
    <name type="scientific">Iodidimonas nitroreducens</name>
    <dbReference type="NCBI Taxonomy" id="1236968"/>
    <lineage>
        <taxon>Bacteria</taxon>
        <taxon>Pseudomonadati</taxon>
        <taxon>Pseudomonadota</taxon>
        <taxon>Alphaproteobacteria</taxon>
        <taxon>Iodidimonadales</taxon>
        <taxon>Iodidimonadaceae</taxon>
        <taxon>Iodidimonas</taxon>
    </lineage>
</organism>
<evidence type="ECO:0000313" key="1">
    <source>
        <dbReference type="EMBL" id="GER05677.1"/>
    </source>
</evidence>
<proteinExistence type="predicted"/>
<reference evidence="1 2" key="1">
    <citation type="submission" date="2019-09" db="EMBL/GenBank/DDBJ databases">
        <title>NBRP : Genome information of microbial organism related human and environment.</title>
        <authorList>
            <person name="Hattori M."/>
            <person name="Oshima K."/>
            <person name="Inaba H."/>
            <person name="Suda W."/>
            <person name="Sakamoto M."/>
            <person name="Iino T."/>
            <person name="Kitahara M."/>
            <person name="Oshida Y."/>
            <person name="Iida T."/>
            <person name="Kudo T."/>
            <person name="Itoh T."/>
            <person name="Ohkuma M."/>
        </authorList>
    </citation>
    <scope>NUCLEOTIDE SEQUENCE [LARGE SCALE GENOMIC DNA]</scope>
    <source>
        <strain evidence="1 2">Q-1</strain>
    </source>
</reference>
<keyword evidence="2" id="KW-1185">Reference proteome</keyword>
<sequence length="102" mass="12140">MIRDLVDFDHLPDYSVTFDTDSDMVTFHNRGTMLIAPSVTAWEGRLDPEAYHDARSAAPGWDVHLLEREWRSWLSDNEIEPKHPTRHFIKFCKSWYERHENP</sequence>